<dbReference type="EMBL" id="CACRXK020000410">
    <property type="protein sequence ID" value="CAB3981613.1"/>
    <property type="molecule type" value="Genomic_DNA"/>
</dbReference>
<keyword evidence="2" id="KW-1185">Reference proteome</keyword>
<dbReference type="AlphaFoldDB" id="A0A7D9DBA4"/>
<sequence>MKCLSFSVGPTEQSFLTNIEDIVNSALAIDKLVSYITISAAEDYLLGKKIGFCEEIIKVATMWQDIAVVACDKIFQEDEVDVFDLIKNSGNGCGWKVKKVKWTLVDMKWIQETSSLIPKACQPSFTYDHCIWEEQFKLPEVELETNPKSEG</sequence>
<evidence type="ECO:0000313" key="2">
    <source>
        <dbReference type="Proteomes" id="UP001152795"/>
    </source>
</evidence>
<dbReference type="Proteomes" id="UP001152795">
    <property type="component" value="Unassembled WGS sequence"/>
</dbReference>
<protein>
    <submittedName>
        <fullName evidence="1">Uncharacterized protein</fullName>
    </submittedName>
</protein>
<accession>A0A7D9DBA4</accession>
<evidence type="ECO:0000313" key="1">
    <source>
        <dbReference type="EMBL" id="CAB3981613.1"/>
    </source>
</evidence>
<gene>
    <name evidence="1" type="ORF">PACLA_8A082147</name>
</gene>
<name>A0A7D9DBA4_PARCT</name>
<comment type="caution">
    <text evidence="1">The sequence shown here is derived from an EMBL/GenBank/DDBJ whole genome shotgun (WGS) entry which is preliminary data.</text>
</comment>
<organism evidence="1 2">
    <name type="scientific">Paramuricea clavata</name>
    <name type="common">Red gorgonian</name>
    <name type="synonym">Violescent sea-whip</name>
    <dbReference type="NCBI Taxonomy" id="317549"/>
    <lineage>
        <taxon>Eukaryota</taxon>
        <taxon>Metazoa</taxon>
        <taxon>Cnidaria</taxon>
        <taxon>Anthozoa</taxon>
        <taxon>Octocorallia</taxon>
        <taxon>Malacalcyonacea</taxon>
        <taxon>Plexauridae</taxon>
        <taxon>Paramuricea</taxon>
    </lineage>
</organism>
<proteinExistence type="predicted"/>
<reference evidence="1" key="1">
    <citation type="submission" date="2020-04" db="EMBL/GenBank/DDBJ databases">
        <authorList>
            <person name="Alioto T."/>
            <person name="Alioto T."/>
            <person name="Gomez Garrido J."/>
        </authorList>
    </citation>
    <scope>NUCLEOTIDE SEQUENCE</scope>
    <source>
        <strain evidence="1">A484AB</strain>
    </source>
</reference>